<protein>
    <submittedName>
        <fullName evidence="1">Uncharacterized protein</fullName>
    </submittedName>
</protein>
<dbReference type="Proteomes" id="UP000306630">
    <property type="component" value="Unassembled WGS sequence"/>
</dbReference>
<dbReference type="AlphaFoldDB" id="A0A4S2FX67"/>
<reference evidence="1 2" key="1">
    <citation type="submission" date="2019-04" db="EMBL/GenBank/DDBJ databases">
        <title>Microbes associate with the intestines of laboratory mice.</title>
        <authorList>
            <person name="Navarre W."/>
            <person name="Wong E."/>
            <person name="Huang K."/>
            <person name="Tropini C."/>
            <person name="Ng K."/>
            <person name="Yu B."/>
        </authorList>
    </citation>
    <scope>NUCLEOTIDE SEQUENCE [LARGE SCALE GENOMIC DNA]</scope>
    <source>
        <strain evidence="1 2">NM06_A21</strain>
    </source>
</reference>
<dbReference type="RefSeq" id="WP_135993295.1">
    <property type="nucleotide sequence ID" value="NZ_SRYD01000028.1"/>
</dbReference>
<accession>A0A4S2FX67</accession>
<proteinExistence type="predicted"/>
<evidence type="ECO:0000313" key="1">
    <source>
        <dbReference type="EMBL" id="TGY73888.1"/>
    </source>
</evidence>
<evidence type="ECO:0000313" key="2">
    <source>
        <dbReference type="Proteomes" id="UP000306630"/>
    </source>
</evidence>
<gene>
    <name evidence="1" type="ORF">E5333_08085</name>
</gene>
<sequence length="300" mass="35509">MSIYVQALMPFDFDRLSDKAAAIETITSIKKRLVEHFHLKQGFKLEIEDYEGTEWPDSPNEYRIDTPFHDFEIIIGNGYMTLDSTWRYSQYFYISNNQTWLRDKFFDFITALGYKDAIIANEYHGWNHAYGDNNLDMCDYSFTFADWKKEFPIVSKIDFSCFHTITGLEKWPEIEDVYIDDFKECFERKRKIEERFAEYKILTIGHICGDYILALKDDTLVLLNEKTGRPLRCGKIDGINARFNNAGFAIIKGNKSAFYTPDGKRLTPYRVHQFDWKWAEGGTMRRVIYNTKTKEEIFRI</sequence>
<name>A0A4S2FX67_9BACT</name>
<organism evidence="1 2">
    <name type="scientific">Muribaculum intestinale</name>
    <dbReference type="NCBI Taxonomy" id="1796646"/>
    <lineage>
        <taxon>Bacteria</taxon>
        <taxon>Pseudomonadati</taxon>
        <taxon>Bacteroidota</taxon>
        <taxon>Bacteroidia</taxon>
        <taxon>Bacteroidales</taxon>
        <taxon>Muribaculaceae</taxon>
        <taxon>Muribaculum</taxon>
    </lineage>
</organism>
<comment type="caution">
    <text evidence="1">The sequence shown here is derived from an EMBL/GenBank/DDBJ whole genome shotgun (WGS) entry which is preliminary data.</text>
</comment>
<dbReference type="EMBL" id="SRYD01000028">
    <property type="protein sequence ID" value="TGY73888.1"/>
    <property type="molecule type" value="Genomic_DNA"/>
</dbReference>